<dbReference type="SUPFAM" id="SSF53807">
    <property type="entry name" value="Helical backbone' metal receptor"/>
    <property type="match status" value="1"/>
</dbReference>
<name>A0A6J6ZJL0_9ZZZZ</name>
<dbReference type="PANTHER" id="PTHR42953">
    <property type="entry name" value="HIGH-AFFINITY ZINC UPTAKE SYSTEM PROTEIN ZNUA-RELATED"/>
    <property type="match status" value="1"/>
</dbReference>
<sequence length="266" mass="27743">MVAAENPWGAIATAIGGSHVSVTSILSDPTADPHSYSASASSAAAVANASVVLQNGLGYDDFMNQLLGTGSTKSRIVVTASTAMGITEANANPHLWYAVEEVPKMASAITRAFSKADPTHKSDYERNATLFVQSLSPLISSIHAIAAQRHGTPVAQTERVAQYLLQESGLRIASPAGFAASIENGSEPNAADSQSMSSVITKNEIAVLVYNLQASSSTTQTVRTMARSHGIPVVGVTETVVPAHLSYASWQGAQIQQLVHALKVTT</sequence>
<organism evidence="5">
    <name type="scientific">freshwater metagenome</name>
    <dbReference type="NCBI Taxonomy" id="449393"/>
    <lineage>
        <taxon>unclassified sequences</taxon>
        <taxon>metagenomes</taxon>
        <taxon>ecological metagenomes</taxon>
    </lineage>
</organism>
<evidence type="ECO:0000256" key="1">
    <source>
        <dbReference type="ARBA" id="ARBA00004196"/>
    </source>
</evidence>
<accession>A0A6J6ZJL0</accession>
<dbReference type="GO" id="GO:0030313">
    <property type="term" value="C:cell envelope"/>
    <property type="evidence" value="ECO:0007669"/>
    <property type="project" value="UniProtKB-SubCell"/>
</dbReference>
<dbReference type="PANTHER" id="PTHR42953:SF1">
    <property type="entry name" value="METAL-BINDING PROTEIN HI_0362-RELATED"/>
    <property type="match status" value="1"/>
</dbReference>
<dbReference type="GO" id="GO:0030001">
    <property type="term" value="P:metal ion transport"/>
    <property type="evidence" value="ECO:0007669"/>
    <property type="project" value="InterPro"/>
</dbReference>
<protein>
    <submittedName>
        <fullName evidence="5">Unannotated protein</fullName>
    </submittedName>
</protein>
<comment type="subcellular location">
    <subcellularLocation>
        <location evidence="1">Cell envelope</location>
    </subcellularLocation>
</comment>
<dbReference type="InterPro" id="IPR006127">
    <property type="entry name" value="ZnuA-like"/>
</dbReference>
<evidence type="ECO:0000256" key="3">
    <source>
        <dbReference type="ARBA" id="ARBA00022723"/>
    </source>
</evidence>
<keyword evidence="2" id="KW-0813">Transport</keyword>
<evidence type="ECO:0000256" key="2">
    <source>
        <dbReference type="ARBA" id="ARBA00022448"/>
    </source>
</evidence>
<keyword evidence="3" id="KW-0479">Metal-binding</keyword>
<evidence type="ECO:0000313" key="6">
    <source>
        <dbReference type="EMBL" id="CAB4874671.1"/>
    </source>
</evidence>
<evidence type="ECO:0000256" key="4">
    <source>
        <dbReference type="ARBA" id="ARBA00022729"/>
    </source>
</evidence>
<evidence type="ECO:0000313" key="7">
    <source>
        <dbReference type="EMBL" id="CAB5006288.1"/>
    </source>
</evidence>
<evidence type="ECO:0000313" key="5">
    <source>
        <dbReference type="EMBL" id="CAB4820653.1"/>
    </source>
</evidence>
<dbReference type="EMBL" id="CAFBPM010000001">
    <property type="protein sequence ID" value="CAB5006288.1"/>
    <property type="molecule type" value="Genomic_DNA"/>
</dbReference>
<proteinExistence type="predicted"/>
<gene>
    <name evidence="5" type="ORF">UFOPK3164_00390</name>
    <name evidence="6" type="ORF">UFOPK3427_01049</name>
    <name evidence="7" type="ORF">UFOPK4112_00037</name>
</gene>
<dbReference type="EMBL" id="CAFBLT010000001">
    <property type="protein sequence ID" value="CAB4874671.1"/>
    <property type="molecule type" value="Genomic_DNA"/>
</dbReference>
<reference evidence="5" key="1">
    <citation type="submission" date="2020-05" db="EMBL/GenBank/DDBJ databases">
        <authorList>
            <person name="Chiriac C."/>
            <person name="Salcher M."/>
            <person name="Ghai R."/>
            <person name="Kavagutti S V."/>
        </authorList>
    </citation>
    <scope>NUCLEOTIDE SEQUENCE</scope>
</reference>
<dbReference type="Pfam" id="PF01297">
    <property type="entry name" value="ZnuA"/>
    <property type="match status" value="1"/>
</dbReference>
<keyword evidence="4" id="KW-0732">Signal</keyword>
<dbReference type="EMBL" id="CAFABE010000011">
    <property type="protein sequence ID" value="CAB4820653.1"/>
    <property type="molecule type" value="Genomic_DNA"/>
</dbReference>
<dbReference type="AlphaFoldDB" id="A0A6J6ZJL0"/>
<dbReference type="Gene3D" id="3.40.50.1980">
    <property type="entry name" value="Nitrogenase molybdenum iron protein domain"/>
    <property type="match status" value="2"/>
</dbReference>
<dbReference type="GO" id="GO:0046872">
    <property type="term" value="F:metal ion binding"/>
    <property type="evidence" value="ECO:0007669"/>
    <property type="project" value="UniProtKB-KW"/>
</dbReference>
<dbReference type="InterPro" id="IPR050492">
    <property type="entry name" value="Bact_metal-bind_prot9"/>
</dbReference>